<comment type="caution">
    <text evidence="11">The sequence shown here is derived from an EMBL/GenBank/DDBJ whole genome shotgun (WGS) entry which is preliminary data.</text>
</comment>
<dbReference type="EMBL" id="JACEFB010000006">
    <property type="protein sequence ID" value="MBA2226595.1"/>
    <property type="molecule type" value="Genomic_DNA"/>
</dbReference>
<evidence type="ECO:0000256" key="3">
    <source>
        <dbReference type="ARBA" id="ARBA00022490"/>
    </source>
</evidence>
<evidence type="ECO:0000256" key="6">
    <source>
        <dbReference type="ARBA" id="ARBA00023134"/>
    </source>
</evidence>
<proteinExistence type="predicted"/>
<evidence type="ECO:0000256" key="2">
    <source>
        <dbReference type="ARBA" id="ARBA00015953"/>
    </source>
</evidence>
<dbReference type="Pfam" id="PF00009">
    <property type="entry name" value="GTP_EFTU"/>
    <property type="match status" value="1"/>
</dbReference>
<dbReference type="GO" id="GO:0003723">
    <property type="term" value="F:RNA binding"/>
    <property type="evidence" value="ECO:0007669"/>
    <property type="project" value="InterPro"/>
</dbReference>
<dbReference type="GO" id="GO:0003746">
    <property type="term" value="F:translation elongation factor activity"/>
    <property type="evidence" value="ECO:0007669"/>
    <property type="project" value="UniProtKB-KW"/>
</dbReference>
<keyword evidence="11" id="KW-0251">Elongation factor</keyword>
<accession>A0A7V8VEJ5</accession>
<dbReference type="CDD" id="cd15491">
    <property type="entry name" value="selB_III"/>
    <property type="match status" value="1"/>
</dbReference>
<comment type="function">
    <text evidence="7">Translation factor necessary for the incorporation of selenocysteine into proteins. It probably replaces EF-Tu for the insertion of selenocysteine directed by the UGA codon. SelB binds GTP and GDP.</text>
</comment>
<dbReference type="InterPro" id="IPR031157">
    <property type="entry name" value="G_TR_CS"/>
</dbReference>
<dbReference type="InterPro" id="IPR000795">
    <property type="entry name" value="T_Tr_GTP-bd_dom"/>
</dbReference>
<dbReference type="Pfam" id="PF03144">
    <property type="entry name" value="GTP_EFTU_D2"/>
    <property type="match status" value="1"/>
</dbReference>
<sequence length="677" mass="74147">MPRDVILGTAGHIDHGKTTLIKALTGIDCDRLPEEKARGITIDIGFAHLELGDYHLGIVDVPGHERFIRNMLAGATGIDLALLVVAADDSVMPQTREHLAILRLLGVRHGLIAMTKVDLVDATTRSVVEMEIRDLVQGTFLADAPIVATSATTGEGLEELKRHLLHLCEQVEIRAQDQWFRMPIDRAFVVQGHGTVVTGSVPSGRVRVGEELEWHQGDGRVERVRVRSLTNHGRAVSEVQRGQRAGINLAGVPHELVRRGQELFTPGYLRPSRVLSVRVEAATLHPRGLRHRLPVHFHAGTAEVMGTLALLDADTVRAGEQALAQVFLEQPITSVWGQPFVLRDVSATYTLGGGRVLQPVAHKIRRRHVEVIEQLEKLESSSPHERMATVAWFAGLKGAELADFIRDAGVTPAEAHQGLAQLQQDGTLISLALPSRHQPLLVHAGRLKEAEERILTLVQSMHQQYPLLTSLDRQKIVAQLGYLGDVELIQTLIDRLLAAHTLVGDAHRIAHAAFKPKLSANQRKLKDRIVAAHQASPFQPPEPKEFIPLAGGNAHALKDIYEVAVAEGLLVRINDQLYLAAEAEAEMRRRILARLQQGTGITVAEVRDLLGTTRKYAVPLCEYLDRCGLTRREGDLRYLASPAEVEGKGGIPATPTILPTTPSPRAVSSREDSDCAS</sequence>
<dbReference type="Gene3D" id="1.10.10.10">
    <property type="entry name" value="Winged helix-like DNA-binding domain superfamily/Winged helix DNA-binding domain"/>
    <property type="match status" value="1"/>
</dbReference>
<evidence type="ECO:0000313" key="11">
    <source>
        <dbReference type="EMBL" id="MBA2226595.1"/>
    </source>
</evidence>
<dbReference type="PANTHER" id="PTHR43721:SF22">
    <property type="entry name" value="ELONGATION FACTOR TU, MITOCHONDRIAL"/>
    <property type="match status" value="1"/>
</dbReference>
<evidence type="ECO:0000256" key="7">
    <source>
        <dbReference type="ARBA" id="ARBA00025526"/>
    </source>
</evidence>
<keyword evidence="12" id="KW-1185">Reference proteome</keyword>
<dbReference type="Gene3D" id="2.40.30.10">
    <property type="entry name" value="Translation factors"/>
    <property type="match status" value="1"/>
</dbReference>
<gene>
    <name evidence="11" type="primary">selB</name>
    <name evidence="11" type="ORF">H0921_10530</name>
</gene>
<dbReference type="Pfam" id="PF09107">
    <property type="entry name" value="WHD_3rd_SelB"/>
    <property type="match status" value="1"/>
</dbReference>
<dbReference type="SUPFAM" id="SSF50447">
    <property type="entry name" value="Translation proteins"/>
    <property type="match status" value="1"/>
</dbReference>
<name>A0A7V8VEJ5_9BACT</name>
<dbReference type="InterPro" id="IPR004535">
    <property type="entry name" value="Transl_elong_SelB"/>
</dbReference>
<dbReference type="InterPro" id="IPR036390">
    <property type="entry name" value="WH_DNA-bd_sf"/>
</dbReference>
<dbReference type="SUPFAM" id="SSF46785">
    <property type="entry name" value="Winged helix' DNA-binding domain"/>
    <property type="match status" value="2"/>
</dbReference>
<comment type="subcellular location">
    <subcellularLocation>
        <location evidence="1">Cytoplasm</location>
    </subcellularLocation>
</comment>
<dbReference type="InterPro" id="IPR027417">
    <property type="entry name" value="P-loop_NTPase"/>
</dbReference>
<evidence type="ECO:0000256" key="1">
    <source>
        <dbReference type="ARBA" id="ARBA00004496"/>
    </source>
</evidence>
<protein>
    <recommendedName>
        <fullName evidence="2">Selenocysteine-specific elongation factor</fullName>
    </recommendedName>
    <alternativeName>
        <fullName evidence="8">SelB translation factor</fullName>
    </alternativeName>
</protein>
<evidence type="ECO:0000256" key="9">
    <source>
        <dbReference type="SAM" id="MobiDB-lite"/>
    </source>
</evidence>
<keyword evidence="5" id="KW-0648">Protein biosynthesis</keyword>
<dbReference type="PROSITE" id="PS00301">
    <property type="entry name" value="G_TR_1"/>
    <property type="match status" value="1"/>
</dbReference>
<feature type="domain" description="Tr-type G" evidence="10">
    <location>
        <begin position="2"/>
        <end position="171"/>
    </location>
</feature>
<feature type="compositionally biased region" description="Basic and acidic residues" evidence="9">
    <location>
        <begin position="668"/>
        <end position="677"/>
    </location>
</feature>
<dbReference type="AlphaFoldDB" id="A0A7V8VEJ5"/>
<dbReference type="NCBIfam" id="TIGR00475">
    <property type="entry name" value="selB"/>
    <property type="match status" value="1"/>
</dbReference>
<evidence type="ECO:0000256" key="8">
    <source>
        <dbReference type="ARBA" id="ARBA00031615"/>
    </source>
</evidence>
<dbReference type="GO" id="GO:0005525">
    <property type="term" value="F:GTP binding"/>
    <property type="evidence" value="ECO:0007669"/>
    <property type="project" value="UniProtKB-KW"/>
</dbReference>
<dbReference type="InterPro" id="IPR057335">
    <property type="entry name" value="Beta-barrel_SelB"/>
</dbReference>
<dbReference type="InterPro" id="IPR036388">
    <property type="entry name" value="WH-like_DNA-bd_sf"/>
</dbReference>
<dbReference type="Pfam" id="PF25461">
    <property type="entry name" value="Beta-barrel_SelB"/>
    <property type="match status" value="1"/>
</dbReference>
<reference evidence="11 12" key="1">
    <citation type="submission" date="2020-07" db="EMBL/GenBank/DDBJ databases">
        <title>Thermogemmata thermophila gen. nov., sp. nov., a novel moderate thermophilic planctomycete from a Kamchatka hot spring.</title>
        <authorList>
            <person name="Elcheninov A.G."/>
            <person name="Podosokorskaya O.A."/>
            <person name="Kovaleva O.L."/>
            <person name="Novikov A."/>
            <person name="Bonch-Osmolovskaya E.A."/>
            <person name="Toshchakov S.V."/>
            <person name="Kublanov I.V."/>
        </authorList>
    </citation>
    <scope>NUCLEOTIDE SEQUENCE [LARGE SCALE GENOMIC DNA]</scope>
    <source>
        <strain evidence="11 12">2918</strain>
    </source>
</reference>
<dbReference type="Gene3D" id="3.40.50.300">
    <property type="entry name" value="P-loop containing nucleotide triphosphate hydrolases"/>
    <property type="match status" value="1"/>
</dbReference>
<dbReference type="PROSITE" id="PS51722">
    <property type="entry name" value="G_TR_2"/>
    <property type="match status" value="1"/>
</dbReference>
<feature type="compositionally biased region" description="Low complexity" evidence="9">
    <location>
        <begin position="652"/>
        <end position="664"/>
    </location>
</feature>
<dbReference type="RefSeq" id="WP_194538024.1">
    <property type="nucleotide sequence ID" value="NZ_JACEFB010000006.1"/>
</dbReference>
<evidence type="ECO:0000256" key="5">
    <source>
        <dbReference type="ARBA" id="ARBA00022917"/>
    </source>
</evidence>
<dbReference type="SUPFAM" id="SSF52540">
    <property type="entry name" value="P-loop containing nucleoside triphosphate hydrolases"/>
    <property type="match status" value="1"/>
</dbReference>
<keyword evidence="3" id="KW-0963">Cytoplasm</keyword>
<dbReference type="PANTHER" id="PTHR43721">
    <property type="entry name" value="ELONGATION FACTOR TU-RELATED"/>
    <property type="match status" value="1"/>
</dbReference>
<dbReference type="GO" id="GO:0001514">
    <property type="term" value="P:selenocysteine incorporation"/>
    <property type="evidence" value="ECO:0007669"/>
    <property type="project" value="InterPro"/>
</dbReference>
<dbReference type="InterPro" id="IPR009000">
    <property type="entry name" value="Transl_B-barrel_sf"/>
</dbReference>
<dbReference type="CDD" id="cd04171">
    <property type="entry name" value="SelB"/>
    <property type="match status" value="1"/>
</dbReference>
<evidence type="ECO:0000259" key="10">
    <source>
        <dbReference type="PROSITE" id="PS51722"/>
    </source>
</evidence>
<feature type="region of interest" description="Disordered" evidence="9">
    <location>
        <begin position="646"/>
        <end position="677"/>
    </location>
</feature>
<keyword evidence="4" id="KW-0547">Nucleotide-binding</keyword>
<dbReference type="GO" id="GO:0005829">
    <property type="term" value="C:cytosol"/>
    <property type="evidence" value="ECO:0007669"/>
    <property type="project" value="TreeGrafter"/>
</dbReference>
<dbReference type="GO" id="GO:0003924">
    <property type="term" value="F:GTPase activity"/>
    <property type="evidence" value="ECO:0007669"/>
    <property type="project" value="InterPro"/>
</dbReference>
<dbReference type="Proteomes" id="UP000542342">
    <property type="component" value="Unassembled WGS sequence"/>
</dbReference>
<dbReference type="InterPro" id="IPR009001">
    <property type="entry name" value="Transl_elong_EF1A/Init_IF2_C"/>
</dbReference>
<evidence type="ECO:0000256" key="4">
    <source>
        <dbReference type="ARBA" id="ARBA00022741"/>
    </source>
</evidence>
<dbReference type="SUPFAM" id="SSF50465">
    <property type="entry name" value="EF-Tu/eEF-1alpha/eIF2-gamma C-terminal domain"/>
    <property type="match status" value="1"/>
</dbReference>
<evidence type="ECO:0000313" key="12">
    <source>
        <dbReference type="Proteomes" id="UP000542342"/>
    </source>
</evidence>
<organism evidence="11 12">
    <name type="scientific">Thermogemmata fonticola</name>
    <dbReference type="NCBI Taxonomy" id="2755323"/>
    <lineage>
        <taxon>Bacteria</taxon>
        <taxon>Pseudomonadati</taxon>
        <taxon>Planctomycetota</taxon>
        <taxon>Planctomycetia</taxon>
        <taxon>Gemmatales</taxon>
        <taxon>Gemmataceae</taxon>
        <taxon>Thermogemmata</taxon>
    </lineage>
</organism>
<dbReference type="InterPro" id="IPR004161">
    <property type="entry name" value="EFTu-like_2"/>
</dbReference>
<dbReference type="Gene3D" id="1.10.10.2770">
    <property type="match status" value="1"/>
</dbReference>
<dbReference type="NCBIfam" id="TIGR00231">
    <property type="entry name" value="small_GTP"/>
    <property type="match status" value="1"/>
</dbReference>
<dbReference type="InterPro" id="IPR005225">
    <property type="entry name" value="Small_GTP-bd"/>
</dbReference>
<dbReference type="InterPro" id="IPR050055">
    <property type="entry name" value="EF-Tu_GTPase"/>
</dbReference>
<keyword evidence="6" id="KW-0342">GTP-binding</keyword>
<dbReference type="InterPro" id="IPR015191">
    <property type="entry name" value="SelB_WHD4"/>
</dbReference>